<proteinExistence type="predicted"/>
<dbReference type="Proteomes" id="UP000198940">
    <property type="component" value="Unassembled WGS sequence"/>
</dbReference>
<dbReference type="STRING" id="1055723.SAMN05216293_3083"/>
<dbReference type="OrthoDB" id="817809at2"/>
<name>A0A1M6Z5U1_9FLAO</name>
<organism evidence="3 4">
    <name type="scientific">Flagellimonas taeanensis</name>
    <dbReference type="NCBI Taxonomy" id="1005926"/>
    <lineage>
        <taxon>Bacteria</taxon>
        <taxon>Pseudomonadati</taxon>
        <taxon>Bacteroidota</taxon>
        <taxon>Flavobacteriia</taxon>
        <taxon>Flavobacteriales</taxon>
        <taxon>Flavobacteriaceae</taxon>
        <taxon>Flagellimonas</taxon>
    </lineage>
</organism>
<feature type="chain" id="PRO_5009923139" evidence="1">
    <location>
        <begin position="21"/>
        <end position="332"/>
    </location>
</feature>
<protein>
    <submittedName>
        <fullName evidence="3">Uncharacterized protein</fullName>
    </submittedName>
</protein>
<gene>
    <name evidence="2" type="ORF">SAMN04487891_10638</name>
    <name evidence="3" type="ORF">SAMN05216293_3083</name>
</gene>
<sequence>MKKIAFSMALFLFAILAVSAQTVGEVKIKTLGPANLSYRKSPKKVMISDFQVNYQTALNLEDSKKGGKLWRGGLKGDAKASLTLVLDGLNPDDLQKLTDQLYQDYVEDLKSKGFEIAPIEDLWNNKAYEKNREKRWELTAGQGPEKGKEFGIILTRPTTQKFVVPFRTMGKDAIPLAGFADYAGNTESRVVNQKTDFIFNKVVLVVNVFEDSQSEVSRTLNRHAGNARVKAETTFVISEESSIMFDMGHFVPRGGVEVTGVMERQKFDVAQTPDRDKLGTDWGVLRVWSVDHQEKSNFSIVKCDPEKYLQGAKKGLNAYLDAVVQKLADKAD</sequence>
<dbReference type="EMBL" id="FOKU01000006">
    <property type="protein sequence ID" value="SFC11515.1"/>
    <property type="molecule type" value="Genomic_DNA"/>
</dbReference>
<comment type="caution">
    <text evidence="3">The sequence shown here is derived from an EMBL/GenBank/DDBJ whole genome shotgun (WGS) entry which is preliminary data.</text>
</comment>
<evidence type="ECO:0000313" key="2">
    <source>
        <dbReference type="EMBL" id="SFC11515.1"/>
    </source>
</evidence>
<evidence type="ECO:0000313" key="3">
    <source>
        <dbReference type="EMBL" id="SHL25767.1"/>
    </source>
</evidence>
<evidence type="ECO:0000313" key="5">
    <source>
        <dbReference type="Proteomes" id="UP000198940"/>
    </source>
</evidence>
<keyword evidence="5" id="KW-1185">Reference proteome</keyword>
<dbReference type="Proteomes" id="UP000184031">
    <property type="component" value="Unassembled WGS sequence"/>
</dbReference>
<evidence type="ECO:0000313" key="4">
    <source>
        <dbReference type="Proteomes" id="UP000184031"/>
    </source>
</evidence>
<keyword evidence="1" id="KW-0732">Signal</keyword>
<accession>A0A1M6Z5U1</accession>
<dbReference type="AlphaFoldDB" id="A0A1M6Z5U1"/>
<feature type="signal peptide" evidence="1">
    <location>
        <begin position="1"/>
        <end position="20"/>
    </location>
</feature>
<evidence type="ECO:0000256" key="1">
    <source>
        <dbReference type="SAM" id="SignalP"/>
    </source>
</evidence>
<dbReference type="EMBL" id="FRAT01000008">
    <property type="protein sequence ID" value="SHL25767.1"/>
    <property type="molecule type" value="Genomic_DNA"/>
</dbReference>
<reference evidence="3 4" key="1">
    <citation type="submission" date="2016-11" db="EMBL/GenBank/DDBJ databases">
        <authorList>
            <person name="Varghese N."/>
            <person name="Submissions S."/>
        </authorList>
    </citation>
    <scope>NUCLEOTIDE SEQUENCE [LARGE SCALE GENOMIC DNA]</scope>
    <source>
        <strain evidence="3 4">CGMCC 1.12174</strain>
        <strain evidence="2 5">DSM 26351</strain>
    </source>
</reference>
<dbReference type="RefSeq" id="WP_072881467.1">
    <property type="nucleotide sequence ID" value="NZ_FOKU01000006.1"/>
</dbReference>